<organism evidence="3">
    <name type="scientific">freshwater metagenome</name>
    <dbReference type="NCBI Taxonomy" id="449393"/>
    <lineage>
        <taxon>unclassified sequences</taxon>
        <taxon>metagenomes</taxon>
        <taxon>ecological metagenomes</taxon>
    </lineage>
</organism>
<accession>A0A6J6RQY8</accession>
<dbReference type="EMBL" id="CAEZYR010000002">
    <property type="protein sequence ID" value="CAB4724902.1"/>
    <property type="molecule type" value="Genomic_DNA"/>
</dbReference>
<evidence type="ECO:0000313" key="3">
    <source>
        <dbReference type="EMBL" id="CAB4724902.1"/>
    </source>
</evidence>
<dbReference type="NCBIfam" id="TIGR00172">
    <property type="entry name" value="maf"/>
    <property type="match status" value="1"/>
</dbReference>
<dbReference type="PANTHER" id="PTHR43213:SF5">
    <property type="entry name" value="BIFUNCTIONAL DTTP_UTP PYROPHOSPHATASE_METHYLTRANSFERASE PROTEIN-RELATED"/>
    <property type="match status" value="1"/>
</dbReference>
<dbReference type="InterPro" id="IPR003697">
    <property type="entry name" value="Maf-like"/>
</dbReference>
<keyword evidence="2" id="KW-0378">Hydrolase</keyword>
<dbReference type="InterPro" id="IPR029001">
    <property type="entry name" value="ITPase-like_fam"/>
</dbReference>
<sequence>MSATRRLVLASASPARLGLLRTAGFAPEVVVSGFDESSIHAGSLTDLVGALADAKATMVASRSGMSGAVIVGCDSLLDVDGTAHGKPSSIDDARTRLRGLRGRSAILRTGHCVIDTESARSARGVASTTVHFAHFTDDELEAYLATGEPLAVAGAFTLDGRSAPFIDRIEGDHGNVIGLSLPLLRVLLAELDLRVMDLWR</sequence>
<proteinExistence type="inferred from homology"/>
<dbReference type="CDD" id="cd00555">
    <property type="entry name" value="Maf"/>
    <property type="match status" value="1"/>
</dbReference>
<gene>
    <name evidence="3" type="ORF">UFOPK2754_00066</name>
</gene>
<comment type="cofactor">
    <cofactor evidence="1">
        <name>a divalent metal cation</name>
        <dbReference type="ChEBI" id="CHEBI:60240"/>
    </cofactor>
</comment>
<dbReference type="Pfam" id="PF02545">
    <property type="entry name" value="Maf"/>
    <property type="match status" value="1"/>
</dbReference>
<dbReference type="PIRSF" id="PIRSF006305">
    <property type="entry name" value="Maf"/>
    <property type="match status" value="1"/>
</dbReference>
<protein>
    <submittedName>
        <fullName evidence="3">Unannotated protein</fullName>
    </submittedName>
</protein>
<reference evidence="3" key="1">
    <citation type="submission" date="2020-05" db="EMBL/GenBank/DDBJ databases">
        <authorList>
            <person name="Chiriac C."/>
            <person name="Salcher M."/>
            <person name="Ghai R."/>
            <person name="Kavagutti S V."/>
        </authorList>
    </citation>
    <scope>NUCLEOTIDE SEQUENCE</scope>
</reference>
<evidence type="ECO:0000256" key="2">
    <source>
        <dbReference type="ARBA" id="ARBA00022801"/>
    </source>
</evidence>
<dbReference type="PANTHER" id="PTHR43213">
    <property type="entry name" value="BIFUNCTIONAL DTTP/UTP PYROPHOSPHATASE/METHYLTRANSFERASE PROTEIN-RELATED"/>
    <property type="match status" value="1"/>
</dbReference>
<evidence type="ECO:0000256" key="1">
    <source>
        <dbReference type="ARBA" id="ARBA00001968"/>
    </source>
</evidence>
<dbReference type="HAMAP" id="MF_00528">
    <property type="entry name" value="Maf"/>
    <property type="match status" value="1"/>
</dbReference>
<dbReference type="GO" id="GO:0047429">
    <property type="term" value="F:nucleoside triphosphate diphosphatase activity"/>
    <property type="evidence" value="ECO:0007669"/>
    <property type="project" value="InterPro"/>
</dbReference>
<dbReference type="SUPFAM" id="SSF52972">
    <property type="entry name" value="ITPase-like"/>
    <property type="match status" value="1"/>
</dbReference>
<dbReference type="AlphaFoldDB" id="A0A6J6RQY8"/>
<name>A0A6J6RQY8_9ZZZZ</name>
<dbReference type="Gene3D" id="3.90.950.10">
    <property type="match status" value="1"/>
</dbReference>